<evidence type="ECO:0000256" key="1">
    <source>
        <dbReference type="SAM" id="SignalP"/>
    </source>
</evidence>
<sequence>MSISTNFLTLVMQMLFGINPIDGFSSPSIRVLLEVDVFSHRSSAKRYLVRVAVQDASRSPMFVAGIQDENMLGLSAVESYWSLLSLNYESNRETFVSS</sequence>
<feature type="signal peptide" evidence="1">
    <location>
        <begin position="1"/>
        <end position="23"/>
    </location>
</feature>
<dbReference type="EMBL" id="CM010720">
    <property type="protein sequence ID" value="RZC65008.1"/>
    <property type="molecule type" value="Genomic_DNA"/>
</dbReference>
<keyword evidence="3" id="KW-1185">Reference proteome</keyword>
<organism evidence="2 3">
    <name type="scientific">Papaver somniferum</name>
    <name type="common">Opium poppy</name>
    <dbReference type="NCBI Taxonomy" id="3469"/>
    <lineage>
        <taxon>Eukaryota</taxon>
        <taxon>Viridiplantae</taxon>
        <taxon>Streptophyta</taxon>
        <taxon>Embryophyta</taxon>
        <taxon>Tracheophyta</taxon>
        <taxon>Spermatophyta</taxon>
        <taxon>Magnoliopsida</taxon>
        <taxon>Ranunculales</taxon>
        <taxon>Papaveraceae</taxon>
        <taxon>Papaveroideae</taxon>
        <taxon>Papaver</taxon>
    </lineage>
</organism>
<proteinExistence type="predicted"/>
<protein>
    <submittedName>
        <fullName evidence="2">Uncharacterized protein</fullName>
    </submittedName>
</protein>
<accession>A0A4Y7JYZ8</accession>
<dbReference type="AlphaFoldDB" id="A0A4Y7JYZ8"/>
<evidence type="ECO:0000313" key="3">
    <source>
        <dbReference type="Proteomes" id="UP000316621"/>
    </source>
</evidence>
<evidence type="ECO:0000313" key="2">
    <source>
        <dbReference type="EMBL" id="RZC65008.1"/>
    </source>
</evidence>
<feature type="chain" id="PRO_5021445525" evidence="1">
    <location>
        <begin position="24"/>
        <end position="98"/>
    </location>
</feature>
<reference evidence="2 3" key="1">
    <citation type="journal article" date="2018" name="Science">
        <title>The opium poppy genome and morphinan production.</title>
        <authorList>
            <person name="Guo L."/>
            <person name="Winzer T."/>
            <person name="Yang X."/>
            <person name="Li Y."/>
            <person name="Ning Z."/>
            <person name="He Z."/>
            <person name="Teodor R."/>
            <person name="Lu Y."/>
            <person name="Bowser T.A."/>
            <person name="Graham I.A."/>
            <person name="Ye K."/>
        </authorList>
    </citation>
    <scope>NUCLEOTIDE SEQUENCE [LARGE SCALE GENOMIC DNA]</scope>
    <source>
        <strain evidence="3">cv. HN1</strain>
        <tissue evidence="2">Leaves</tissue>
    </source>
</reference>
<dbReference type="Proteomes" id="UP000316621">
    <property type="component" value="Chromosome 6"/>
</dbReference>
<keyword evidence="1" id="KW-0732">Signal</keyword>
<name>A0A4Y7JYZ8_PAPSO</name>
<dbReference type="Gramene" id="RZC65008">
    <property type="protein sequence ID" value="RZC65008"/>
    <property type="gene ID" value="C5167_008698"/>
</dbReference>
<gene>
    <name evidence="2" type="ORF">C5167_008698</name>
</gene>